<dbReference type="InterPro" id="IPR038765">
    <property type="entry name" value="Papain-like_cys_pep_sf"/>
</dbReference>
<dbReference type="Gene3D" id="3.40.395.10">
    <property type="entry name" value="Adenoviral Proteinase, Chain A"/>
    <property type="match status" value="1"/>
</dbReference>
<dbReference type="SUPFAM" id="SSF54001">
    <property type="entry name" value="Cysteine proteinases"/>
    <property type="match status" value="1"/>
</dbReference>
<keyword evidence="2" id="KW-0645">Protease</keyword>
<evidence type="ECO:0000259" key="4">
    <source>
        <dbReference type="PROSITE" id="PS50600"/>
    </source>
</evidence>
<comment type="caution">
    <text evidence="5">The sequence shown here is derived from an EMBL/GenBank/DDBJ whole genome shotgun (WGS) entry which is preliminary data.</text>
</comment>
<evidence type="ECO:0000256" key="1">
    <source>
        <dbReference type="ARBA" id="ARBA00005234"/>
    </source>
</evidence>
<accession>A0A8X7VN76</accession>
<evidence type="ECO:0000256" key="3">
    <source>
        <dbReference type="ARBA" id="ARBA00022801"/>
    </source>
</evidence>
<keyword evidence="3" id="KW-0378">Hydrolase</keyword>
<reference evidence="5 6" key="1">
    <citation type="submission" date="2020-02" db="EMBL/GenBank/DDBJ databases">
        <authorList>
            <person name="Ma Q."/>
            <person name="Huang Y."/>
            <person name="Song X."/>
            <person name="Pei D."/>
        </authorList>
    </citation>
    <scope>NUCLEOTIDE SEQUENCE [LARGE SCALE GENOMIC DNA]</scope>
    <source>
        <strain evidence="5">Sxm20200214</strain>
        <tissue evidence="5">Leaf</tissue>
    </source>
</reference>
<dbReference type="Proteomes" id="UP000886595">
    <property type="component" value="Unassembled WGS sequence"/>
</dbReference>
<dbReference type="EMBL" id="JAAMPC010000004">
    <property type="protein sequence ID" value="KAG2314476.1"/>
    <property type="molecule type" value="Genomic_DNA"/>
</dbReference>
<dbReference type="AlphaFoldDB" id="A0A8X7VN76"/>
<gene>
    <name evidence="5" type="ORF">Bca52824_017598</name>
</gene>
<sequence length="117" mass="14107">MKSTSPYASPQIAFLDRWFVKSWVNDFEKHDKKTIELSDMYRKAFNVEYPKQFVTVKKWFDDVDSLFLFHHINGNHWVALYIDLHKATIYVYDSIPNVLKDHKQLLEECRPFTKIIH</sequence>
<evidence type="ECO:0000313" key="6">
    <source>
        <dbReference type="Proteomes" id="UP000886595"/>
    </source>
</evidence>
<comment type="similarity">
    <text evidence="1">Belongs to the peptidase C48 family.</text>
</comment>
<dbReference type="PROSITE" id="PS50600">
    <property type="entry name" value="ULP_PROTEASE"/>
    <property type="match status" value="1"/>
</dbReference>
<protein>
    <recommendedName>
        <fullName evidence="4">Ubiquitin-like protease family profile domain-containing protein</fullName>
    </recommendedName>
</protein>
<dbReference type="GO" id="GO:0008234">
    <property type="term" value="F:cysteine-type peptidase activity"/>
    <property type="evidence" value="ECO:0007669"/>
    <property type="project" value="InterPro"/>
</dbReference>
<proteinExistence type="inferred from homology"/>
<organism evidence="5 6">
    <name type="scientific">Brassica carinata</name>
    <name type="common">Ethiopian mustard</name>
    <name type="synonym">Abyssinian cabbage</name>
    <dbReference type="NCBI Taxonomy" id="52824"/>
    <lineage>
        <taxon>Eukaryota</taxon>
        <taxon>Viridiplantae</taxon>
        <taxon>Streptophyta</taxon>
        <taxon>Embryophyta</taxon>
        <taxon>Tracheophyta</taxon>
        <taxon>Spermatophyta</taxon>
        <taxon>Magnoliopsida</taxon>
        <taxon>eudicotyledons</taxon>
        <taxon>Gunneridae</taxon>
        <taxon>Pentapetalae</taxon>
        <taxon>rosids</taxon>
        <taxon>malvids</taxon>
        <taxon>Brassicales</taxon>
        <taxon>Brassicaceae</taxon>
        <taxon>Brassiceae</taxon>
        <taxon>Brassica</taxon>
    </lineage>
</organism>
<dbReference type="Pfam" id="PF02902">
    <property type="entry name" value="Peptidase_C48"/>
    <property type="match status" value="1"/>
</dbReference>
<name>A0A8X7VN76_BRACI</name>
<evidence type="ECO:0000256" key="2">
    <source>
        <dbReference type="ARBA" id="ARBA00022670"/>
    </source>
</evidence>
<feature type="domain" description="Ubiquitin-like protease family profile" evidence="4">
    <location>
        <begin position="1"/>
        <end position="117"/>
    </location>
</feature>
<dbReference type="OrthoDB" id="1024009at2759"/>
<evidence type="ECO:0000313" key="5">
    <source>
        <dbReference type="EMBL" id="KAG2314476.1"/>
    </source>
</evidence>
<dbReference type="GO" id="GO:0006508">
    <property type="term" value="P:proteolysis"/>
    <property type="evidence" value="ECO:0007669"/>
    <property type="project" value="UniProtKB-KW"/>
</dbReference>
<dbReference type="InterPro" id="IPR003653">
    <property type="entry name" value="Peptidase_C48_C"/>
</dbReference>
<keyword evidence="6" id="KW-1185">Reference proteome</keyword>